<dbReference type="Pfam" id="PF11588">
    <property type="entry name" value="DUF3243"/>
    <property type="match status" value="1"/>
</dbReference>
<keyword evidence="2" id="KW-1185">Reference proteome</keyword>
<evidence type="ECO:0000313" key="2">
    <source>
        <dbReference type="Proteomes" id="UP001596233"/>
    </source>
</evidence>
<reference evidence="2" key="1">
    <citation type="journal article" date="2019" name="Int. J. Syst. Evol. Microbiol.">
        <title>The Global Catalogue of Microorganisms (GCM) 10K type strain sequencing project: providing services to taxonomists for standard genome sequencing and annotation.</title>
        <authorList>
            <consortium name="The Broad Institute Genomics Platform"/>
            <consortium name="The Broad Institute Genome Sequencing Center for Infectious Disease"/>
            <person name="Wu L."/>
            <person name="Ma J."/>
        </authorList>
    </citation>
    <scope>NUCLEOTIDE SEQUENCE [LARGE SCALE GENOMIC DNA]</scope>
    <source>
        <strain evidence="2">PCU 280</strain>
    </source>
</reference>
<dbReference type="Gene3D" id="1.10.760.20">
    <property type="entry name" value="Protein of unknown function DUF3243"/>
    <property type="match status" value="1"/>
</dbReference>
<protein>
    <submittedName>
        <fullName evidence="1">DUF3243 domain-containing protein</fullName>
    </submittedName>
</protein>
<dbReference type="RefSeq" id="WP_379229969.1">
    <property type="nucleotide sequence ID" value="NZ_JBHSTE010000001.1"/>
</dbReference>
<gene>
    <name evidence="1" type="ORF">ACFP56_00570</name>
</gene>
<sequence>MSTVLDQFDSWKKFLKDRVAQGKNMGLSEDTITNLAYEIGSFLDERVDPKNNEQAILKQLWDCGDESDRHTIAKLMVKLAEKS</sequence>
<dbReference type="EMBL" id="JBHSTE010000001">
    <property type="protein sequence ID" value="MFC6331098.1"/>
    <property type="molecule type" value="Genomic_DNA"/>
</dbReference>
<dbReference type="InterPro" id="IPR038292">
    <property type="entry name" value="YmfJ/YflH_sf"/>
</dbReference>
<organism evidence="1 2">
    <name type="scientific">Paenibacillus septentrionalis</name>
    <dbReference type="NCBI Taxonomy" id="429342"/>
    <lineage>
        <taxon>Bacteria</taxon>
        <taxon>Bacillati</taxon>
        <taxon>Bacillota</taxon>
        <taxon>Bacilli</taxon>
        <taxon>Bacillales</taxon>
        <taxon>Paenibacillaceae</taxon>
        <taxon>Paenibacillus</taxon>
    </lineage>
</organism>
<proteinExistence type="predicted"/>
<dbReference type="PIRSF" id="PIRSF004764">
    <property type="entry name" value="YmfJ"/>
    <property type="match status" value="1"/>
</dbReference>
<accession>A0ABW1UZI2</accession>
<dbReference type="Proteomes" id="UP001596233">
    <property type="component" value="Unassembled WGS sequence"/>
</dbReference>
<dbReference type="InterPro" id="IPR021637">
    <property type="entry name" value="DUF3243"/>
</dbReference>
<name>A0ABW1UZI2_9BACL</name>
<evidence type="ECO:0000313" key="1">
    <source>
        <dbReference type="EMBL" id="MFC6331098.1"/>
    </source>
</evidence>
<dbReference type="InterPro" id="IPR024702">
    <property type="entry name" value="Uncharacterised_YmfJ"/>
</dbReference>
<comment type="caution">
    <text evidence="1">The sequence shown here is derived from an EMBL/GenBank/DDBJ whole genome shotgun (WGS) entry which is preliminary data.</text>
</comment>